<evidence type="ECO:0000259" key="4">
    <source>
        <dbReference type="SMART" id="SM00822"/>
    </source>
</evidence>
<dbReference type="PRINTS" id="PR00081">
    <property type="entry name" value="GDHRDH"/>
</dbReference>
<sequence>MTRLTGQVALITGGSKGIGQALAQRLAEQGVRVYLAARDREQLAAAAAAMPGEVSALPADLSRTEGAKALLAELAQREERLDLLVNCAGQFDIGPVEALGPDAAERLIQINYLGTVRVIDAALPMLRQSVRRSIVNVSSLAGCMAPPYMTAYAASKFAVTGYTRALRQELRAEGFHVGLISPGPVDTTLIEGHLGNEYYPLPPGVPVVRVEVVADAIIRAVTRRKAEVVLPARLGPASRLMSAFPGIVDLMYRWLAGRAGSKPEPVASNTDK</sequence>
<gene>
    <name evidence="5" type="ORF">CAL65_17215</name>
</gene>
<dbReference type="EMBL" id="NFZW01000020">
    <property type="protein sequence ID" value="RFA33589.1"/>
    <property type="molecule type" value="Genomic_DNA"/>
</dbReference>
<dbReference type="CDD" id="cd05233">
    <property type="entry name" value="SDR_c"/>
    <property type="match status" value="1"/>
</dbReference>
<dbReference type="PANTHER" id="PTHR44196:SF1">
    <property type="entry name" value="DEHYDROGENASE_REDUCTASE SDR FAMILY MEMBER 7B"/>
    <property type="match status" value="1"/>
</dbReference>
<evidence type="ECO:0000256" key="2">
    <source>
        <dbReference type="ARBA" id="ARBA00023002"/>
    </source>
</evidence>
<proteinExistence type="inferred from homology"/>
<dbReference type="InterPro" id="IPR036291">
    <property type="entry name" value="NAD(P)-bd_dom_sf"/>
</dbReference>
<dbReference type="PRINTS" id="PR00080">
    <property type="entry name" value="SDRFAMILY"/>
</dbReference>
<keyword evidence="2" id="KW-0560">Oxidoreductase</keyword>
<evidence type="ECO:0000313" key="5">
    <source>
        <dbReference type="EMBL" id="RFA33589.1"/>
    </source>
</evidence>
<name>A0A3E0WMF0_9GAMM</name>
<dbReference type="SMART" id="SM00822">
    <property type="entry name" value="PKS_KR"/>
    <property type="match status" value="1"/>
</dbReference>
<evidence type="ECO:0000313" key="6">
    <source>
        <dbReference type="Proteomes" id="UP000256763"/>
    </source>
</evidence>
<dbReference type="RefSeq" id="WP_116302903.1">
    <property type="nucleotide sequence ID" value="NZ_NFZV01000015.1"/>
</dbReference>
<organism evidence="5 6">
    <name type="scientific">Alkalilimnicola ehrlichii</name>
    <dbReference type="NCBI Taxonomy" id="351052"/>
    <lineage>
        <taxon>Bacteria</taxon>
        <taxon>Pseudomonadati</taxon>
        <taxon>Pseudomonadota</taxon>
        <taxon>Gammaproteobacteria</taxon>
        <taxon>Chromatiales</taxon>
        <taxon>Ectothiorhodospiraceae</taxon>
        <taxon>Alkalilimnicola</taxon>
    </lineage>
</organism>
<dbReference type="InterPro" id="IPR002347">
    <property type="entry name" value="SDR_fam"/>
</dbReference>
<dbReference type="PANTHER" id="PTHR44196">
    <property type="entry name" value="DEHYDROGENASE/REDUCTASE SDR FAMILY MEMBER 7B"/>
    <property type="match status" value="1"/>
</dbReference>
<dbReference type="Pfam" id="PF00106">
    <property type="entry name" value="adh_short"/>
    <property type="match status" value="1"/>
</dbReference>
<evidence type="ECO:0000256" key="3">
    <source>
        <dbReference type="RuleBase" id="RU000363"/>
    </source>
</evidence>
<accession>A0A3E0WMF0</accession>
<feature type="domain" description="Ketoreductase" evidence="4">
    <location>
        <begin position="7"/>
        <end position="188"/>
    </location>
</feature>
<dbReference type="OrthoDB" id="335726at2"/>
<dbReference type="InterPro" id="IPR020904">
    <property type="entry name" value="Sc_DH/Rdtase_CS"/>
</dbReference>
<dbReference type="Gene3D" id="3.40.50.720">
    <property type="entry name" value="NAD(P)-binding Rossmann-like Domain"/>
    <property type="match status" value="1"/>
</dbReference>
<reference evidence="6" key="1">
    <citation type="submission" date="2017-05" db="EMBL/GenBank/DDBJ databases">
        <authorList>
            <person name="Sharma S."/>
            <person name="Sidhu C."/>
            <person name="Pinnaka A.K."/>
        </authorList>
    </citation>
    <scope>NUCLEOTIDE SEQUENCE [LARGE SCALE GENOMIC DNA]</scope>
    <source>
        <strain evidence="6">AK93</strain>
    </source>
</reference>
<dbReference type="InterPro" id="IPR057326">
    <property type="entry name" value="KR_dom"/>
</dbReference>
<dbReference type="Proteomes" id="UP000256763">
    <property type="component" value="Unassembled WGS sequence"/>
</dbReference>
<dbReference type="AlphaFoldDB" id="A0A3E0WMF0"/>
<keyword evidence="6" id="KW-1185">Reference proteome</keyword>
<evidence type="ECO:0000256" key="1">
    <source>
        <dbReference type="ARBA" id="ARBA00006484"/>
    </source>
</evidence>
<dbReference type="GO" id="GO:0016491">
    <property type="term" value="F:oxidoreductase activity"/>
    <property type="evidence" value="ECO:0007669"/>
    <property type="project" value="UniProtKB-KW"/>
</dbReference>
<dbReference type="GO" id="GO:0016020">
    <property type="term" value="C:membrane"/>
    <property type="evidence" value="ECO:0007669"/>
    <property type="project" value="TreeGrafter"/>
</dbReference>
<dbReference type="SUPFAM" id="SSF51735">
    <property type="entry name" value="NAD(P)-binding Rossmann-fold domains"/>
    <property type="match status" value="1"/>
</dbReference>
<protein>
    <recommendedName>
        <fullName evidence="4">Ketoreductase domain-containing protein</fullName>
    </recommendedName>
</protein>
<comment type="caution">
    <text evidence="5">The sequence shown here is derived from an EMBL/GenBank/DDBJ whole genome shotgun (WGS) entry which is preliminary data.</text>
</comment>
<comment type="similarity">
    <text evidence="1 3">Belongs to the short-chain dehydrogenases/reductases (SDR) family.</text>
</comment>
<dbReference type="PROSITE" id="PS00061">
    <property type="entry name" value="ADH_SHORT"/>
    <property type="match status" value="1"/>
</dbReference>